<feature type="transmembrane region" description="Helical" evidence="5">
    <location>
        <begin position="20"/>
        <end position="41"/>
    </location>
</feature>
<evidence type="ECO:0000256" key="2">
    <source>
        <dbReference type="ARBA" id="ARBA00022692"/>
    </source>
</evidence>
<dbReference type="STRING" id="225164.V4B1W2"/>
<dbReference type="Proteomes" id="UP000030746">
    <property type="component" value="Unassembled WGS sequence"/>
</dbReference>
<keyword evidence="3 5" id="KW-1133">Transmembrane helix</keyword>
<dbReference type="HOGENOM" id="CLU_047036_1_1_1"/>
<evidence type="ECO:0000256" key="5">
    <source>
        <dbReference type="SAM" id="Phobius"/>
    </source>
</evidence>
<gene>
    <name evidence="7" type="ORF">LOTGIDRAFT_170177</name>
</gene>
<keyword evidence="8" id="KW-1185">Reference proteome</keyword>
<sequence>MGFITENIFHPIQDEVVLNILVTYGVTQIVFWVVGGTTLFVDVTGKPDWMIRNKLQPGKNQPVEKKILLKILKVGLRNQILIGFPLTAVHYPLRQWRGSDLTLTFPDWTILLRDLVFCVLLEEICFYYSHRLLHHPKLYKTIHKIHHEWTAPIGLAAVYAHPAEYIFSNILPLMLGPLLAGSGLVTIWVWFTVAITTTISHHSGYHVPGVPGNEFHDYHHLKFHENFGVLGLLDWFYQTDTKYKQFKIQQRRTQGTHT</sequence>
<dbReference type="GO" id="GO:0005506">
    <property type="term" value="F:iron ion binding"/>
    <property type="evidence" value="ECO:0007669"/>
    <property type="project" value="InterPro"/>
</dbReference>
<dbReference type="RefSeq" id="XP_009067057.1">
    <property type="nucleotide sequence ID" value="XM_009068809.1"/>
</dbReference>
<dbReference type="OrthoDB" id="408954at2759"/>
<dbReference type="KEGG" id="lgi:LOTGIDRAFT_170177"/>
<dbReference type="GO" id="GO:0016491">
    <property type="term" value="F:oxidoreductase activity"/>
    <property type="evidence" value="ECO:0007669"/>
    <property type="project" value="InterPro"/>
</dbReference>
<keyword evidence="4 5" id="KW-0472">Membrane</keyword>
<protein>
    <recommendedName>
        <fullName evidence="6">Fatty acid hydroxylase domain-containing protein</fullName>
    </recommendedName>
</protein>
<name>V4B1W2_LOTGI</name>
<proteinExistence type="predicted"/>
<evidence type="ECO:0000259" key="6">
    <source>
        <dbReference type="Pfam" id="PF04116"/>
    </source>
</evidence>
<organism evidence="7 8">
    <name type="scientific">Lottia gigantea</name>
    <name type="common">Giant owl limpet</name>
    <dbReference type="NCBI Taxonomy" id="225164"/>
    <lineage>
        <taxon>Eukaryota</taxon>
        <taxon>Metazoa</taxon>
        <taxon>Spiralia</taxon>
        <taxon>Lophotrochozoa</taxon>
        <taxon>Mollusca</taxon>
        <taxon>Gastropoda</taxon>
        <taxon>Patellogastropoda</taxon>
        <taxon>Lottioidea</taxon>
        <taxon>Lottiidae</taxon>
        <taxon>Lottia</taxon>
    </lineage>
</organism>
<dbReference type="AlphaFoldDB" id="V4B1W2"/>
<comment type="subcellular location">
    <subcellularLocation>
        <location evidence="1">Membrane</location>
    </subcellularLocation>
</comment>
<evidence type="ECO:0000256" key="4">
    <source>
        <dbReference type="ARBA" id="ARBA00023136"/>
    </source>
</evidence>
<dbReference type="Pfam" id="PF04116">
    <property type="entry name" value="FA_hydroxylase"/>
    <property type="match status" value="1"/>
</dbReference>
<accession>V4B1W2</accession>
<dbReference type="OMA" id="WIWATIA"/>
<dbReference type="InterPro" id="IPR050307">
    <property type="entry name" value="Sterol_Desaturase_Related"/>
</dbReference>
<keyword evidence="2 5" id="KW-0812">Transmembrane</keyword>
<reference evidence="7 8" key="1">
    <citation type="journal article" date="2013" name="Nature">
        <title>Insights into bilaterian evolution from three spiralian genomes.</title>
        <authorList>
            <person name="Simakov O."/>
            <person name="Marletaz F."/>
            <person name="Cho S.J."/>
            <person name="Edsinger-Gonzales E."/>
            <person name="Havlak P."/>
            <person name="Hellsten U."/>
            <person name="Kuo D.H."/>
            <person name="Larsson T."/>
            <person name="Lv J."/>
            <person name="Arendt D."/>
            <person name="Savage R."/>
            <person name="Osoegawa K."/>
            <person name="de Jong P."/>
            <person name="Grimwood J."/>
            <person name="Chapman J.A."/>
            <person name="Shapiro H."/>
            <person name="Aerts A."/>
            <person name="Otillar R.P."/>
            <person name="Terry A.Y."/>
            <person name="Boore J.L."/>
            <person name="Grigoriev I.V."/>
            <person name="Lindberg D.R."/>
            <person name="Seaver E.C."/>
            <person name="Weisblat D.A."/>
            <person name="Putnam N.H."/>
            <person name="Rokhsar D.S."/>
        </authorList>
    </citation>
    <scope>NUCLEOTIDE SEQUENCE [LARGE SCALE GENOMIC DNA]</scope>
</reference>
<dbReference type="GO" id="GO:0016020">
    <property type="term" value="C:membrane"/>
    <property type="evidence" value="ECO:0007669"/>
    <property type="project" value="UniProtKB-SubCell"/>
</dbReference>
<evidence type="ECO:0000256" key="1">
    <source>
        <dbReference type="ARBA" id="ARBA00004370"/>
    </source>
</evidence>
<evidence type="ECO:0000256" key="3">
    <source>
        <dbReference type="ARBA" id="ARBA00022989"/>
    </source>
</evidence>
<dbReference type="InterPro" id="IPR006694">
    <property type="entry name" value="Fatty_acid_hydroxylase"/>
</dbReference>
<dbReference type="GeneID" id="20241339"/>
<feature type="transmembrane region" description="Helical" evidence="5">
    <location>
        <begin position="173"/>
        <end position="195"/>
    </location>
</feature>
<dbReference type="PANTHER" id="PTHR11863">
    <property type="entry name" value="STEROL DESATURASE"/>
    <property type="match status" value="1"/>
</dbReference>
<evidence type="ECO:0000313" key="7">
    <source>
        <dbReference type="EMBL" id="ESO82259.1"/>
    </source>
</evidence>
<feature type="domain" description="Fatty acid hydroxylase" evidence="6">
    <location>
        <begin position="116"/>
        <end position="239"/>
    </location>
</feature>
<dbReference type="GO" id="GO:0008610">
    <property type="term" value="P:lipid biosynthetic process"/>
    <property type="evidence" value="ECO:0007669"/>
    <property type="project" value="InterPro"/>
</dbReference>
<evidence type="ECO:0000313" key="8">
    <source>
        <dbReference type="Proteomes" id="UP000030746"/>
    </source>
</evidence>
<dbReference type="CTD" id="20241339"/>
<dbReference type="EMBL" id="KB203969">
    <property type="protein sequence ID" value="ESO82259.1"/>
    <property type="molecule type" value="Genomic_DNA"/>
</dbReference>